<dbReference type="InterPro" id="IPR013783">
    <property type="entry name" value="Ig-like_fold"/>
</dbReference>
<dbReference type="NCBIfam" id="TIGR01451">
    <property type="entry name" value="B_ant_repeat"/>
    <property type="match status" value="1"/>
</dbReference>
<sequence length="256" mass="27204">MESPGQAVVPGRIYEWTFTVTAKGPKSSGQAVFRTTLPKSLAFVSGERDCRPAGQRVVCHLGTVRRGRKAVGVVRAKVSRLAEPGETISPRGTVTWGKAHVTRRFPAVRVARTADLALTKTAPATARKGAKIPYTLRVRNLGPATAGNVTVESGGPIEVVGRDTACVPTGRVYRCAVGSLRAGESRALHLEAVPREDVRAGTVLESSWTAVSPVTDTDEANNRAVVRTKITERRRPGGATRAGGVRGWSHASSDLH</sequence>
<dbReference type="InterPro" id="IPR047589">
    <property type="entry name" value="DUF11_rpt"/>
</dbReference>
<dbReference type="Proteomes" id="UP000579250">
    <property type="component" value="Unassembled WGS sequence"/>
</dbReference>
<evidence type="ECO:0000256" key="1">
    <source>
        <dbReference type="SAM" id="MobiDB-lite"/>
    </source>
</evidence>
<dbReference type="Pfam" id="PF01345">
    <property type="entry name" value="DUF11"/>
    <property type="match status" value="1"/>
</dbReference>
<dbReference type="InterPro" id="IPR051172">
    <property type="entry name" value="Chlamydia_OmcB"/>
</dbReference>
<name>A0A846Z139_9ACTN</name>
<dbReference type="Gene3D" id="2.60.40.10">
    <property type="entry name" value="Immunoglobulins"/>
    <property type="match status" value="1"/>
</dbReference>
<evidence type="ECO:0000313" key="3">
    <source>
        <dbReference type="EMBL" id="NKZ04428.1"/>
    </source>
</evidence>
<reference evidence="3 4" key="1">
    <citation type="submission" date="2020-04" db="EMBL/GenBank/DDBJ databases">
        <title>MicrobeNet Type strains.</title>
        <authorList>
            <person name="Nicholson A.C."/>
        </authorList>
    </citation>
    <scope>NUCLEOTIDE SEQUENCE [LARGE SCALE GENOMIC DNA]</scope>
    <source>
        <strain evidence="3 4">ATCC BAA-277</strain>
    </source>
</reference>
<protein>
    <submittedName>
        <fullName evidence="3">DUF11 domain-containing protein</fullName>
    </submittedName>
</protein>
<comment type="caution">
    <text evidence="3">The sequence shown here is derived from an EMBL/GenBank/DDBJ whole genome shotgun (WGS) entry which is preliminary data.</text>
</comment>
<feature type="region of interest" description="Disordered" evidence="1">
    <location>
        <begin position="230"/>
        <end position="256"/>
    </location>
</feature>
<dbReference type="AlphaFoldDB" id="A0A846Z139"/>
<dbReference type="PANTHER" id="PTHR34819">
    <property type="entry name" value="LARGE CYSTEINE-RICH PERIPLASMIC PROTEIN OMCB"/>
    <property type="match status" value="1"/>
</dbReference>
<accession>A0A846Z139</accession>
<gene>
    <name evidence="3" type="ORF">HGB48_11765</name>
</gene>
<dbReference type="RefSeq" id="WP_067636455.1">
    <property type="nucleotide sequence ID" value="NZ_JAAXPI010000012.1"/>
</dbReference>
<proteinExistence type="predicted"/>
<feature type="domain" description="DUF11" evidence="2">
    <location>
        <begin position="115"/>
        <end position="226"/>
    </location>
</feature>
<keyword evidence="4" id="KW-1185">Reference proteome</keyword>
<dbReference type="GO" id="GO:0005975">
    <property type="term" value="P:carbohydrate metabolic process"/>
    <property type="evidence" value="ECO:0007669"/>
    <property type="project" value="UniProtKB-ARBA"/>
</dbReference>
<dbReference type="EMBL" id="JAAXPI010000012">
    <property type="protein sequence ID" value="NKZ04428.1"/>
    <property type="molecule type" value="Genomic_DNA"/>
</dbReference>
<dbReference type="InterPro" id="IPR001434">
    <property type="entry name" value="OmcB-like_DUF11"/>
</dbReference>
<organism evidence="3 4">
    <name type="scientific">Actinomadura latina</name>
    <dbReference type="NCBI Taxonomy" id="163603"/>
    <lineage>
        <taxon>Bacteria</taxon>
        <taxon>Bacillati</taxon>
        <taxon>Actinomycetota</taxon>
        <taxon>Actinomycetes</taxon>
        <taxon>Streptosporangiales</taxon>
        <taxon>Thermomonosporaceae</taxon>
        <taxon>Actinomadura</taxon>
    </lineage>
</organism>
<evidence type="ECO:0000313" key="4">
    <source>
        <dbReference type="Proteomes" id="UP000579250"/>
    </source>
</evidence>
<evidence type="ECO:0000259" key="2">
    <source>
        <dbReference type="Pfam" id="PF01345"/>
    </source>
</evidence>